<dbReference type="EMBL" id="CP011361">
    <property type="protein sequence ID" value="AKG03477.1"/>
    <property type="molecule type" value="Genomic_DNA"/>
</dbReference>
<evidence type="ECO:0000313" key="6">
    <source>
        <dbReference type="Proteomes" id="UP000092654"/>
    </source>
</evidence>
<dbReference type="PROSITE" id="PS01117">
    <property type="entry name" value="HTH_MARR_1"/>
    <property type="match status" value="1"/>
</dbReference>
<evidence type="ECO:0000256" key="3">
    <source>
        <dbReference type="ARBA" id="ARBA00023163"/>
    </source>
</evidence>
<dbReference type="InterPro" id="IPR036390">
    <property type="entry name" value="WH_DNA-bd_sf"/>
</dbReference>
<dbReference type="InterPro" id="IPR023187">
    <property type="entry name" value="Tscrpt_reg_MarR-type_CS"/>
</dbReference>
<reference evidence="6" key="1">
    <citation type="submission" date="2015-06" db="EMBL/GenBank/DDBJ databases">
        <title>Salimicrobium jeotgali MJ3, isolated from Myulchi jeot, a traditional Korean fermented seafood.</title>
        <authorList>
            <person name="Kim K.H."/>
            <person name="Jeon C.O."/>
            <person name="Jin H.M."/>
        </authorList>
    </citation>
    <scope>NUCLEOTIDE SEQUENCE [LARGE SCALE GENOMIC DNA]</scope>
    <source>
        <strain evidence="6">MJ3</strain>
    </source>
</reference>
<accession>A0AAC8PPC4</accession>
<dbReference type="GO" id="GO:0003700">
    <property type="term" value="F:DNA-binding transcription factor activity"/>
    <property type="evidence" value="ECO:0007669"/>
    <property type="project" value="InterPro"/>
</dbReference>
<dbReference type="KEGG" id="sje:AAV35_000890"/>
<dbReference type="Gene3D" id="1.10.10.10">
    <property type="entry name" value="Winged helix-like DNA-binding domain superfamily/Winged helix DNA-binding domain"/>
    <property type="match status" value="1"/>
</dbReference>
<dbReference type="PANTHER" id="PTHR33164:SF96">
    <property type="entry name" value="MARR-FAMILY TRANSCRIPTIONAL REGULATOR"/>
    <property type="match status" value="1"/>
</dbReference>
<dbReference type="GO" id="GO:0003677">
    <property type="term" value="F:DNA binding"/>
    <property type="evidence" value="ECO:0007669"/>
    <property type="project" value="UniProtKB-KW"/>
</dbReference>
<feature type="domain" description="HTH marR-type" evidence="4">
    <location>
        <begin position="7"/>
        <end position="142"/>
    </location>
</feature>
<dbReference type="PROSITE" id="PS50995">
    <property type="entry name" value="HTH_MARR_2"/>
    <property type="match status" value="1"/>
</dbReference>
<sequence length="149" mass="17121">MLTMTTDNELIDQILSVLPALPKKLFGEVRPFEEKDLHPTHLHILHIVEQEGPTPMKTVAEKLSIKKSNLSPLVGKLIEHGLLEKKKLEKDRRVTLIRLTGEGEAFLSNKKQYMKDKMRERLASLTPEDRETLHDTFSNLSVILDKMSR</sequence>
<dbReference type="Proteomes" id="UP000092654">
    <property type="component" value="Chromosome"/>
</dbReference>
<dbReference type="PRINTS" id="PR00598">
    <property type="entry name" value="HTHMARR"/>
</dbReference>
<keyword evidence="1" id="KW-0805">Transcription regulation</keyword>
<dbReference type="AlphaFoldDB" id="A0AAC8PPC4"/>
<evidence type="ECO:0000256" key="1">
    <source>
        <dbReference type="ARBA" id="ARBA00023015"/>
    </source>
</evidence>
<dbReference type="InterPro" id="IPR036388">
    <property type="entry name" value="WH-like_DNA-bd_sf"/>
</dbReference>
<proteinExistence type="predicted"/>
<name>A0AAC8PPC4_9BACI</name>
<evidence type="ECO:0000256" key="2">
    <source>
        <dbReference type="ARBA" id="ARBA00023125"/>
    </source>
</evidence>
<dbReference type="InterPro" id="IPR000835">
    <property type="entry name" value="HTH_MarR-typ"/>
</dbReference>
<dbReference type="SUPFAM" id="SSF46785">
    <property type="entry name" value="Winged helix' DNA-binding domain"/>
    <property type="match status" value="1"/>
</dbReference>
<keyword evidence="2" id="KW-0238">DNA-binding</keyword>
<keyword evidence="3" id="KW-0804">Transcription</keyword>
<dbReference type="GO" id="GO:0006950">
    <property type="term" value="P:response to stress"/>
    <property type="evidence" value="ECO:0007669"/>
    <property type="project" value="TreeGrafter"/>
</dbReference>
<dbReference type="PANTHER" id="PTHR33164">
    <property type="entry name" value="TRANSCRIPTIONAL REGULATOR, MARR FAMILY"/>
    <property type="match status" value="1"/>
</dbReference>
<gene>
    <name evidence="5" type="ORF">AAV35_000890</name>
</gene>
<dbReference type="SMART" id="SM00347">
    <property type="entry name" value="HTH_MARR"/>
    <property type="match status" value="1"/>
</dbReference>
<organism evidence="5 6">
    <name type="scientific">Salimicrobium jeotgali</name>
    <dbReference type="NCBI Taxonomy" id="1230341"/>
    <lineage>
        <taxon>Bacteria</taxon>
        <taxon>Bacillati</taxon>
        <taxon>Bacillota</taxon>
        <taxon>Bacilli</taxon>
        <taxon>Bacillales</taxon>
        <taxon>Bacillaceae</taxon>
        <taxon>Salimicrobium</taxon>
    </lineage>
</organism>
<evidence type="ECO:0000259" key="4">
    <source>
        <dbReference type="PROSITE" id="PS50995"/>
    </source>
</evidence>
<dbReference type="InterPro" id="IPR039422">
    <property type="entry name" value="MarR/SlyA-like"/>
</dbReference>
<dbReference type="Pfam" id="PF01047">
    <property type="entry name" value="MarR"/>
    <property type="match status" value="1"/>
</dbReference>
<evidence type="ECO:0000313" key="5">
    <source>
        <dbReference type="EMBL" id="AKG03477.1"/>
    </source>
</evidence>
<protein>
    <recommendedName>
        <fullName evidence="4">HTH marR-type domain-containing protein</fullName>
    </recommendedName>
</protein>